<dbReference type="InterPro" id="IPR053187">
    <property type="entry name" value="Notoamide_regulator"/>
</dbReference>
<dbReference type="GO" id="GO:0008270">
    <property type="term" value="F:zinc ion binding"/>
    <property type="evidence" value="ECO:0007669"/>
    <property type="project" value="InterPro"/>
</dbReference>
<feature type="region of interest" description="Disordered" evidence="2">
    <location>
        <begin position="1"/>
        <end position="48"/>
    </location>
</feature>
<gene>
    <name evidence="4" type="ORF">X797_010483</name>
</gene>
<feature type="domain" description="Zn(2)-C6 fungal-type" evidence="3">
    <location>
        <begin position="49"/>
        <end position="79"/>
    </location>
</feature>
<name>A0A014P485_9HYPO</name>
<dbReference type="OrthoDB" id="5049404at2759"/>
<organism evidence="4 5">
    <name type="scientific">Metarhizium robertsii</name>
    <dbReference type="NCBI Taxonomy" id="568076"/>
    <lineage>
        <taxon>Eukaryota</taxon>
        <taxon>Fungi</taxon>
        <taxon>Dikarya</taxon>
        <taxon>Ascomycota</taxon>
        <taxon>Pezizomycotina</taxon>
        <taxon>Sordariomycetes</taxon>
        <taxon>Hypocreomycetidae</taxon>
        <taxon>Hypocreales</taxon>
        <taxon>Clavicipitaceae</taxon>
        <taxon>Metarhizium</taxon>
    </lineage>
</organism>
<dbReference type="PANTHER" id="PTHR47256:SF1">
    <property type="entry name" value="ZN(II)2CYS6 TRANSCRIPTION FACTOR (EUROFUNG)"/>
    <property type="match status" value="1"/>
</dbReference>
<dbReference type="AlphaFoldDB" id="A0A014P485"/>
<protein>
    <submittedName>
        <fullName evidence="4">Zn(2)-Cys(6) zinc finger domain protein</fullName>
    </submittedName>
</protein>
<comment type="caution">
    <text evidence="4">The sequence shown here is derived from an EMBL/GenBank/DDBJ whole genome shotgun (WGS) entry which is preliminary data.</text>
</comment>
<dbReference type="Proteomes" id="UP000030151">
    <property type="component" value="Unassembled WGS sequence"/>
</dbReference>
<evidence type="ECO:0000313" key="4">
    <source>
        <dbReference type="EMBL" id="EXU96366.1"/>
    </source>
</evidence>
<dbReference type="PROSITE" id="PS50048">
    <property type="entry name" value="ZN2_CY6_FUNGAL_2"/>
    <property type="match status" value="1"/>
</dbReference>
<dbReference type="Pfam" id="PF00172">
    <property type="entry name" value="Zn_clus"/>
    <property type="match status" value="1"/>
</dbReference>
<dbReference type="SUPFAM" id="SSF57701">
    <property type="entry name" value="Zn2/Cys6 DNA-binding domain"/>
    <property type="match status" value="1"/>
</dbReference>
<dbReference type="HOGENOM" id="CLU_447641_0_0_1"/>
<dbReference type="Gene3D" id="4.10.240.10">
    <property type="entry name" value="Zn(2)-C6 fungal-type DNA-binding domain"/>
    <property type="match status" value="1"/>
</dbReference>
<reference evidence="4 5" key="1">
    <citation type="submission" date="2014-02" db="EMBL/GenBank/DDBJ databases">
        <title>The genome sequence of the entomopathogenic fungus Metarhizium robertsii ARSEF 2575.</title>
        <authorList>
            <person name="Giuliano Garisto Donzelli B."/>
            <person name="Roe B.A."/>
            <person name="Macmil S.L."/>
            <person name="Krasnoff S.B."/>
            <person name="Gibson D.M."/>
        </authorList>
    </citation>
    <scope>NUCLEOTIDE SEQUENCE [LARGE SCALE GENOMIC DNA]</scope>
    <source>
        <strain evidence="4 5">ARSEF 2575</strain>
    </source>
</reference>
<evidence type="ECO:0000313" key="5">
    <source>
        <dbReference type="Proteomes" id="UP000030151"/>
    </source>
</evidence>
<sequence length="639" mass="71562">MARKRRQSSSKAHQPRRLLPSKPEDRRHGLAPPTSASTSGRRKHPTKSACLACQRRKSKCSGERPTCASCATKGDTCLYETDRSGETHLQAMKRRFEEMEATNTIYEKLYGLLQVTNESDAKQVFEKIRRGVDVGSILVQSNETSTTTPPGIASDASPSSCFQQLRSWKYCRPASRNNGLPADTDESTILTLPPRPLDAYVSHWHQDRWTQIGWTKAHIHHLIDAIFSWDYLPFSLLSHDLFLQSFYSDSSQFCSSALVCAILALACRLVNEDKDELDVLPSGWIGSKTFFDQANAKLHKHRTKVLPDIQAIGVLSLYHLRCGQEAKAQEYAENFMANIKEYHDPDSSVRNKGEQYERVLDITYCGAVSLSRMLLLTTGRVFTIQLSTAQAHVSILNTLHPIMQTRNGGRGSSPALTPGGRNLQMLGMQFISGKIFELTEWVYSFIALARSSIRSGSGNVRAFYKKCLDWYKELFAYAESDCGRTPFVLFAHIYYHYCLLCAFRPLIGKDMGSTDIRPFTICKETAQSVLALTQSYDDLFTLRRVSGLMPYFVCTAGMLGLSMETEGRSMSSVHLRLQHTAQEDEMMAVQQSPSPDEGNVRTASPYITMSATDHARLLLTKMGSAHPAANIARNQLQVT</sequence>
<dbReference type="GO" id="GO:0000981">
    <property type="term" value="F:DNA-binding transcription factor activity, RNA polymerase II-specific"/>
    <property type="evidence" value="ECO:0007669"/>
    <property type="project" value="InterPro"/>
</dbReference>
<proteinExistence type="predicted"/>
<feature type="compositionally biased region" description="Basic residues" evidence="2">
    <location>
        <begin position="1"/>
        <end position="16"/>
    </location>
</feature>
<dbReference type="InterPro" id="IPR036864">
    <property type="entry name" value="Zn2-C6_fun-type_DNA-bd_sf"/>
</dbReference>
<evidence type="ECO:0000256" key="1">
    <source>
        <dbReference type="ARBA" id="ARBA00023242"/>
    </source>
</evidence>
<dbReference type="PANTHER" id="PTHR47256">
    <property type="entry name" value="ZN(II)2CYS6 TRANSCRIPTION FACTOR (EUROFUNG)-RELATED"/>
    <property type="match status" value="1"/>
</dbReference>
<dbReference type="CDD" id="cd12148">
    <property type="entry name" value="fungal_TF_MHR"/>
    <property type="match status" value="1"/>
</dbReference>
<keyword evidence="1" id="KW-0539">Nucleus</keyword>
<dbReference type="eggNOG" id="ENOG502SFEH">
    <property type="taxonomic scope" value="Eukaryota"/>
</dbReference>
<dbReference type="SMART" id="SM00066">
    <property type="entry name" value="GAL4"/>
    <property type="match status" value="1"/>
</dbReference>
<evidence type="ECO:0000256" key="2">
    <source>
        <dbReference type="SAM" id="MobiDB-lite"/>
    </source>
</evidence>
<accession>A0A014P485</accession>
<dbReference type="CDD" id="cd00067">
    <property type="entry name" value="GAL4"/>
    <property type="match status" value="1"/>
</dbReference>
<dbReference type="EMBL" id="JELW01000050">
    <property type="protein sequence ID" value="EXU96366.1"/>
    <property type="molecule type" value="Genomic_DNA"/>
</dbReference>
<evidence type="ECO:0000259" key="3">
    <source>
        <dbReference type="PROSITE" id="PS50048"/>
    </source>
</evidence>
<dbReference type="InterPro" id="IPR001138">
    <property type="entry name" value="Zn2Cys6_DnaBD"/>
</dbReference>